<accession>A0A0R2AFQ7</accession>
<dbReference type="OrthoDB" id="9803432at2"/>
<dbReference type="InterPro" id="IPR011990">
    <property type="entry name" value="TPR-like_helical_dom_sf"/>
</dbReference>
<keyword evidence="2" id="KW-0067">ATP-binding</keyword>
<dbReference type="PANTHER" id="PTHR43788:SF6">
    <property type="entry name" value="DNA HELICASE B"/>
    <property type="match status" value="1"/>
</dbReference>
<evidence type="ECO:0000313" key="4">
    <source>
        <dbReference type="EMBL" id="KRM65981.1"/>
    </source>
</evidence>
<evidence type="ECO:0000259" key="3">
    <source>
        <dbReference type="Pfam" id="PF13538"/>
    </source>
</evidence>
<dbReference type="PATRIC" id="fig|1423718.3.peg.770"/>
<dbReference type="CDD" id="cd18809">
    <property type="entry name" value="SF1_C_RecD"/>
    <property type="match status" value="1"/>
</dbReference>
<dbReference type="PANTHER" id="PTHR43788">
    <property type="entry name" value="DNA2/NAM7 HELICASE FAMILY MEMBER"/>
    <property type="match status" value="1"/>
</dbReference>
<evidence type="ECO:0000256" key="1">
    <source>
        <dbReference type="ARBA" id="ARBA00022741"/>
    </source>
</evidence>
<dbReference type="InterPro" id="IPR027785">
    <property type="entry name" value="UvrD-like_helicase_C"/>
</dbReference>
<dbReference type="Gene3D" id="1.25.40.10">
    <property type="entry name" value="Tetratricopeptide repeat domain"/>
    <property type="match status" value="1"/>
</dbReference>
<keyword evidence="1" id="KW-0547">Nucleotide-binding</keyword>
<reference evidence="4 5" key="1">
    <citation type="journal article" date="2015" name="Genome Announc.">
        <title>Expanding the biotechnology potential of lactobacilli through comparative genomics of 213 strains and associated genera.</title>
        <authorList>
            <person name="Sun Z."/>
            <person name="Harris H.M."/>
            <person name="McCann A."/>
            <person name="Guo C."/>
            <person name="Argimon S."/>
            <person name="Zhang W."/>
            <person name="Yang X."/>
            <person name="Jeffery I.B."/>
            <person name="Cooney J.C."/>
            <person name="Kagawa T.F."/>
            <person name="Liu W."/>
            <person name="Song Y."/>
            <person name="Salvetti E."/>
            <person name="Wrobel A."/>
            <person name="Rasinkangas P."/>
            <person name="Parkhill J."/>
            <person name="Rea M.C."/>
            <person name="O'Sullivan O."/>
            <person name="Ritari J."/>
            <person name="Douillard F.P."/>
            <person name="Paul Ross R."/>
            <person name="Yang R."/>
            <person name="Briner A.E."/>
            <person name="Felis G.E."/>
            <person name="de Vos W.M."/>
            <person name="Barrangou R."/>
            <person name="Klaenhammer T.R."/>
            <person name="Caufield P.W."/>
            <person name="Cui Y."/>
            <person name="Zhang H."/>
            <person name="O'Toole P.W."/>
        </authorList>
    </citation>
    <scope>NUCLEOTIDE SEQUENCE [LARGE SCALE GENOMIC DNA]</scope>
    <source>
        <strain evidence="4 5">DSM 20509</strain>
    </source>
</reference>
<dbReference type="Pfam" id="PF13538">
    <property type="entry name" value="UvrD_C_2"/>
    <property type="match status" value="1"/>
</dbReference>
<sequence length="716" mass="81323">MDAKYQQARQLLAAGKVKAAQTIFREIFALNPKYKSVCYFLGKCAYLQGKNKEVKHYLKLHLDGRARKNIGPAFKYLCLLACKEKQYLKAQHYLAQAEKYGLKATSLAKLQKQLTQAASEPTTMAFTYQKLSKKGTPIASCKQAGFKGAKFFIHGLPPKLLARFQELKTLQLTVTYPQKTDIPGYLTCRLTDGRTLYKDYLPYLPSLYYRSAFNDYLEDDKYFKFKWEKSRVFSLLLVPGFSLEIVAKYLEANDLLDWVAAEHLQSCQGLVSLKEAGETLPVSAKEQLSDLDLLKEFGFICAKECGKTIHLASKCRFERQLRRALKAKSKVAFPYRKLQEQFRSSQEQARFINWLKKNDQQVISLLGVGGSGKTYTLSKLLDPNAVLALAPTHKARLNLVDHGFSQNDTVQHLLFKLEAEPELVLTGIKVILIDEISMVTTQMLAQLFDKLGPGYRYLLAGDDQQLPPVSQDLDALNVCGDLMRLIKQEGSYYEFKTNLRCQNKQTAALIAAIRAKNLQLVTKKAGKFTGAKRDMLNYKYFHPALEDCMILAHRNLTVGKINQQYYRVLTKDGQAKTPFFFKNDYGHGGFFEGAQVVFYQNDDEKQRYGYTNSEFGIVTELHLEDKEPKIKVKTASNEYELPLYVANRDLFLAYALTIHKAQGSGSRRVYVLEAANDSLLYTAVSRSRGELFFVDLDASQVVEALSQPVAKKRNVY</sequence>
<evidence type="ECO:0000313" key="5">
    <source>
        <dbReference type="Proteomes" id="UP000051008"/>
    </source>
</evidence>
<feature type="domain" description="UvrD-like helicase C-terminal" evidence="3">
    <location>
        <begin position="652"/>
        <end position="694"/>
    </location>
</feature>
<dbReference type="SUPFAM" id="SSF52540">
    <property type="entry name" value="P-loop containing nucleoside triphosphate hydrolases"/>
    <property type="match status" value="1"/>
</dbReference>
<dbReference type="AlphaFoldDB" id="A0A0R2AFQ7"/>
<dbReference type="RefSeq" id="WP_056975773.1">
    <property type="nucleotide sequence ID" value="NZ_AYYP01000009.1"/>
</dbReference>
<organism evidence="4 5">
    <name type="scientific">Ligilactobacillus agilis DSM 20509</name>
    <dbReference type="NCBI Taxonomy" id="1423718"/>
    <lineage>
        <taxon>Bacteria</taxon>
        <taxon>Bacillati</taxon>
        <taxon>Bacillota</taxon>
        <taxon>Bacilli</taxon>
        <taxon>Lactobacillales</taxon>
        <taxon>Lactobacillaceae</taxon>
        <taxon>Ligilactobacillus</taxon>
    </lineage>
</organism>
<dbReference type="Gene3D" id="3.40.50.300">
    <property type="entry name" value="P-loop containing nucleotide triphosphate hydrolases"/>
    <property type="match status" value="2"/>
</dbReference>
<dbReference type="SUPFAM" id="SSF48452">
    <property type="entry name" value="TPR-like"/>
    <property type="match status" value="1"/>
</dbReference>
<evidence type="ECO:0000256" key="2">
    <source>
        <dbReference type="ARBA" id="ARBA00022840"/>
    </source>
</evidence>
<dbReference type="InterPro" id="IPR027417">
    <property type="entry name" value="P-loop_NTPase"/>
</dbReference>
<dbReference type="GO" id="GO:0003678">
    <property type="term" value="F:DNA helicase activity"/>
    <property type="evidence" value="ECO:0007669"/>
    <property type="project" value="UniProtKB-ARBA"/>
</dbReference>
<dbReference type="GO" id="GO:0005524">
    <property type="term" value="F:ATP binding"/>
    <property type="evidence" value="ECO:0007669"/>
    <property type="project" value="UniProtKB-KW"/>
</dbReference>
<comment type="caution">
    <text evidence="4">The sequence shown here is derived from an EMBL/GenBank/DDBJ whole genome shotgun (WGS) entry which is preliminary data.</text>
</comment>
<dbReference type="Pfam" id="PF13604">
    <property type="entry name" value="AAA_30"/>
    <property type="match status" value="1"/>
</dbReference>
<gene>
    <name evidence="4" type="ORF">FC14_GL000737</name>
</gene>
<dbReference type="Proteomes" id="UP000051008">
    <property type="component" value="Unassembled WGS sequence"/>
</dbReference>
<dbReference type="InterPro" id="IPR050534">
    <property type="entry name" value="Coronavir_polyprotein_1ab"/>
</dbReference>
<proteinExistence type="predicted"/>
<name>A0A0R2AFQ7_9LACO</name>
<dbReference type="EMBL" id="AYYP01000009">
    <property type="protein sequence ID" value="KRM65981.1"/>
    <property type="molecule type" value="Genomic_DNA"/>
</dbReference>
<protein>
    <submittedName>
        <fullName evidence="4">Deoxyribonuclease</fullName>
    </submittedName>
</protein>
<keyword evidence="5" id="KW-1185">Reference proteome</keyword>